<proteinExistence type="predicted"/>
<accession>A0A5J4UCI5</accession>
<keyword evidence="3 5" id="KW-1133">Transmembrane helix</keyword>
<dbReference type="Proteomes" id="UP000324800">
    <property type="component" value="Unassembled WGS sequence"/>
</dbReference>
<reference evidence="7 8" key="1">
    <citation type="submission" date="2019-03" db="EMBL/GenBank/DDBJ databases">
        <title>Single cell metagenomics reveals metabolic interactions within the superorganism composed of flagellate Streblomastix strix and complex community of Bacteroidetes bacteria on its surface.</title>
        <authorList>
            <person name="Treitli S.C."/>
            <person name="Kolisko M."/>
            <person name="Husnik F."/>
            <person name="Keeling P."/>
            <person name="Hampl V."/>
        </authorList>
    </citation>
    <scope>NUCLEOTIDE SEQUENCE [LARGE SCALE GENOMIC DNA]</scope>
    <source>
        <strain evidence="7">ST1C</strain>
    </source>
</reference>
<evidence type="ECO:0000256" key="5">
    <source>
        <dbReference type="SAM" id="Phobius"/>
    </source>
</evidence>
<dbReference type="InterPro" id="IPR013057">
    <property type="entry name" value="AA_transpt_TM"/>
</dbReference>
<dbReference type="AlphaFoldDB" id="A0A5J4UCI5"/>
<dbReference type="GO" id="GO:0016020">
    <property type="term" value="C:membrane"/>
    <property type="evidence" value="ECO:0007669"/>
    <property type="project" value="UniProtKB-SubCell"/>
</dbReference>
<organism evidence="7 8">
    <name type="scientific">Streblomastix strix</name>
    <dbReference type="NCBI Taxonomy" id="222440"/>
    <lineage>
        <taxon>Eukaryota</taxon>
        <taxon>Metamonada</taxon>
        <taxon>Preaxostyla</taxon>
        <taxon>Oxymonadida</taxon>
        <taxon>Streblomastigidae</taxon>
        <taxon>Streblomastix</taxon>
    </lineage>
</organism>
<evidence type="ECO:0000256" key="4">
    <source>
        <dbReference type="ARBA" id="ARBA00023136"/>
    </source>
</evidence>
<evidence type="ECO:0000259" key="6">
    <source>
        <dbReference type="Pfam" id="PF01490"/>
    </source>
</evidence>
<keyword evidence="4 5" id="KW-0472">Membrane</keyword>
<feature type="domain" description="Amino acid transporter transmembrane" evidence="6">
    <location>
        <begin position="7"/>
        <end position="97"/>
    </location>
</feature>
<name>A0A5J4UCI5_9EUKA</name>
<evidence type="ECO:0000256" key="2">
    <source>
        <dbReference type="ARBA" id="ARBA00022692"/>
    </source>
</evidence>
<sequence>MKIYKQKRITFWVTSTIARLIVISIVSIPSVTPLRKHFPAMISLVGATCGAIVSFILPLSLHLKLFWKQMNIFQKILDWGILFIVVPVASIVTYSVIAGLVNHT</sequence>
<evidence type="ECO:0000256" key="1">
    <source>
        <dbReference type="ARBA" id="ARBA00004370"/>
    </source>
</evidence>
<feature type="transmembrane region" description="Helical" evidence="5">
    <location>
        <begin position="9"/>
        <end position="28"/>
    </location>
</feature>
<comment type="subcellular location">
    <subcellularLocation>
        <location evidence="1">Membrane</location>
    </subcellularLocation>
</comment>
<evidence type="ECO:0000313" key="8">
    <source>
        <dbReference type="Proteomes" id="UP000324800"/>
    </source>
</evidence>
<dbReference type="OrthoDB" id="1684102at2759"/>
<dbReference type="EMBL" id="SNRW01017561">
    <property type="protein sequence ID" value="KAA6368227.1"/>
    <property type="molecule type" value="Genomic_DNA"/>
</dbReference>
<protein>
    <recommendedName>
        <fullName evidence="6">Amino acid transporter transmembrane domain-containing protein</fullName>
    </recommendedName>
</protein>
<evidence type="ECO:0000313" key="7">
    <source>
        <dbReference type="EMBL" id="KAA6368227.1"/>
    </source>
</evidence>
<dbReference type="Pfam" id="PF01490">
    <property type="entry name" value="Aa_trans"/>
    <property type="match status" value="1"/>
</dbReference>
<evidence type="ECO:0000256" key="3">
    <source>
        <dbReference type="ARBA" id="ARBA00022989"/>
    </source>
</evidence>
<feature type="transmembrane region" description="Helical" evidence="5">
    <location>
        <begin position="79"/>
        <end position="101"/>
    </location>
</feature>
<keyword evidence="2 5" id="KW-0812">Transmembrane</keyword>
<gene>
    <name evidence="7" type="ORF">EZS28_036246</name>
</gene>
<feature type="transmembrane region" description="Helical" evidence="5">
    <location>
        <begin position="40"/>
        <end position="67"/>
    </location>
</feature>
<comment type="caution">
    <text evidence="7">The sequence shown here is derived from an EMBL/GenBank/DDBJ whole genome shotgun (WGS) entry which is preliminary data.</text>
</comment>